<dbReference type="Gene3D" id="1.10.620.20">
    <property type="entry name" value="Ribonucleotide Reductase, subunit A"/>
    <property type="match status" value="1"/>
</dbReference>
<evidence type="ECO:0000256" key="1">
    <source>
        <dbReference type="ARBA" id="ARBA00012710"/>
    </source>
</evidence>
<protein>
    <recommendedName>
        <fullName evidence="1">propane 2-monooxygenase</fullName>
        <ecNumber evidence="1">1.14.13.227</ecNumber>
    </recommendedName>
</protein>
<dbReference type="RefSeq" id="WP_064280054.1">
    <property type="nucleotide sequence ID" value="NZ_LWCS01000002.1"/>
</dbReference>
<dbReference type="AlphaFoldDB" id="A0A178M1K1"/>
<evidence type="ECO:0000256" key="2">
    <source>
        <dbReference type="ARBA" id="ARBA00023002"/>
    </source>
</evidence>
<evidence type="ECO:0000256" key="4">
    <source>
        <dbReference type="ARBA" id="ARBA00048941"/>
    </source>
</evidence>
<comment type="caution">
    <text evidence="5">The sequence shown here is derived from an EMBL/GenBank/DDBJ whole genome shotgun (WGS) entry which is preliminary data.</text>
</comment>
<organism evidence="5 6">
    <name type="scientific">Mycolicibacterium iranicum</name>
    <name type="common">Mycobacterium iranicum</name>
    <dbReference type="NCBI Taxonomy" id="912594"/>
    <lineage>
        <taxon>Bacteria</taxon>
        <taxon>Bacillati</taxon>
        <taxon>Actinomycetota</taxon>
        <taxon>Actinomycetes</taxon>
        <taxon>Mycobacteriales</taxon>
        <taxon>Mycobacteriaceae</taxon>
        <taxon>Mycolicibacterium</taxon>
    </lineage>
</organism>
<dbReference type="EC" id="1.14.13.227" evidence="1"/>
<evidence type="ECO:0000256" key="3">
    <source>
        <dbReference type="ARBA" id="ARBA00023033"/>
    </source>
</evidence>
<dbReference type="GO" id="GO:0004497">
    <property type="term" value="F:monooxygenase activity"/>
    <property type="evidence" value="ECO:0007669"/>
    <property type="project" value="UniProtKB-KW"/>
</dbReference>
<gene>
    <name evidence="5" type="ORF">A4X20_03130</name>
</gene>
<name>A0A178M1K1_MYCIR</name>
<dbReference type="InterPro" id="IPR003430">
    <property type="entry name" value="Phenol_Hydrox"/>
</dbReference>
<evidence type="ECO:0000313" key="6">
    <source>
        <dbReference type="Proteomes" id="UP000078396"/>
    </source>
</evidence>
<dbReference type="SUPFAM" id="SSF47240">
    <property type="entry name" value="Ferritin-like"/>
    <property type="match status" value="1"/>
</dbReference>
<dbReference type="Pfam" id="PF02332">
    <property type="entry name" value="Phenol_Hydrox"/>
    <property type="match status" value="1"/>
</dbReference>
<accession>A0A178M1K1</accession>
<keyword evidence="3" id="KW-0503">Monooxygenase</keyword>
<dbReference type="OrthoDB" id="7591937at2"/>
<dbReference type="InterPro" id="IPR009078">
    <property type="entry name" value="Ferritin-like_SF"/>
</dbReference>
<dbReference type="EMBL" id="LWCS01000002">
    <property type="protein sequence ID" value="OAN41851.1"/>
    <property type="molecule type" value="Genomic_DNA"/>
</dbReference>
<dbReference type="Proteomes" id="UP000078396">
    <property type="component" value="Unassembled WGS sequence"/>
</dbReference>
<comment type="catalytic activity">
    <reaction evidence="4">
        <text>propane + NADH + O2 + H(+) = propan-2-ol + NAD(+) + H2O</text>
        <dbReference type="Rhea" id="RHEA:49992"/>
        <dbReference type="ChEBI" id="CHEBI:15377"/>
        <dbReference type="ChEBI" id="CHEBI:15378"/>
        <dbReference type="ChEBI" id="CHEBI:15379"/>
        <dbReference type="ChEBI" id="CHEBI:17824"/>
        <dbReference type="ChEBI" id="CHEBI:32879"/>
        <dbReference type="ChEBI" id="CHEBI:57540"/>
        <dbReference type="ChEBI" id="CHEBI:57945"/>
        <dbReference type="EC" id="1.14.13.227"/>
    </reaction>
</comment>
<evidence type="ECO:0000313" key="5">
    <source>
        <dbReference type="EMBL" id="OAN41851.1"/>
    </source>
</evidence>
<sequence length="493" mass="57610">MVLRRDDWLELARKVNWTPRYVDEREMFPEELSGRPWLAHDAWRDWNEVYRTTYREYVANQRQKDAAVLGVRSALDKPHLFEGLDPGWVQLVKFHNGAVALVEYAGAIAELRMARFGRDSAWRMMSSLGALDEIRHTQIPLLIGHDMLAYDGNFDWTHKAFHTDEWVVLAARHLFDDMFLAADAIDSAIQLNFVFETGFTNLQFMAMAAMADRAHHHLFEKTLASIQTDEARHAQIGHPVMRTLLQNGSRERAQYLVDKMWWRCWRLFLALTGTAMEYLTPLGARTRSFKEFMQEWVTEQFMKNLAEFDLEKPWFWDLFVEELDYAHHSFQLGLYTYRTTLWFDVAMPDDAEREWLSAKYPDWAATYGPLWDRLERRWETGGESNTLSYGLPALCNLCQLPALFVKPGHNTACTLEMNDRRYLFCSEPCRWIFAQESSRFADHKSVVDRIVVGEAPGKLTELHKWMGLEAPNETGKDLRRGLDPWRLDPIPTA</sequence>
<reference evidence="5 6" key="1">
    <citation type="submission" date="2016-04" db="EMBL/GenBank/DDBJ databases">
        <title>Draft Genome Sequences of Staphylococcus capitis Strain H36, S. capitis Strain H65, S. cohnii Strain H62, S. hominis Strain H69, Mycobacterium iranicum Strain H39, Plantibacter sp. Strain H53, Pseudomonas oryzihabitans Strain H72, and Microbacterium sp. Strain H83, isolated from residential settings.</title>
        <authorList>
            <person name="Lymperopoulou D."/>
            <person name="Adams R.I."/>
            <person name="Lindow S."/>
            <person name="Coil D.A."/>
            <person name="Jospin G."/>
            <person name="Eisen J.A."/>
        </authorList>
    </citation>
    <scope>NUCLEOTIDE SEQUENCE [LARGE SCALE GENOMIC DNA]</scope>
    <source>
        <strain evidence="5 6">H39</strain>
    </source>
</reference>
<keyword evidence="2" id="KW-0560">Oxidoreductase</keyword>
<proteinExistence type="predicted"/>
<dbReference type="InterPro" id="IPR012348">
    <property type="entry name" value="RNR-like"/>
</dbReference>